<dbReference type="Proteomes" id="UP000001823">
    <property type="component" value="Chromosome"/>
</dbReference>
<evidence type="ECO:0000313" key="7">
    <source>
        <dbReference type="EMBL" id="ABG82312.1"/>
    </source>
</evidence>
<dbReference type="Pfam" id="PF13416">
    <property type="entry name" value="SBP_bac_8"/>
    <property type="match status" value="1"/>
</dbReference>
<dbReference type="PROSITE" id="PS01037">
    <property type="entry name" value="SBP_BACTERIAL_1"/>
    <property type="match status" value="1"/>
</dbReference>
<keyword evidence="6" id="KW-0449">Lipoprotein</keyword>
<keyword evidence="8" id="KW-1185">Reference proteome</keyword>
<evidence type="ECO:0000256" key="4">
    <source>
        <dbReference type="ARBA" id="ARBA00022729"/>
    </source>
</evidence>
<feature type="signal peptide" evidence="6">
    <location>
        <begin position="1"/>
        <end position="24"/>
    </location>
</feature>
<dbReference type="GO" id="GO:0042956">
    <property type="term" value="P:maltodextrin transmembrane transport"/>
    <property type="evidence" value="ECO:0007669"/>
    <property type="project" value="TreeGrafter"/>
</dbReference>
<evidence type="ECO:0000256" key="3">
    <source>
        <dbReference type="ARBA" id="ARBA00022597"/>
    </source>
</evidence>
<comment type="similarity">
    <text evidence="1 6">Belongs to the bacterial solute-binding protein 1 family.</text>
</comment>
<dbReference type="PANTHER" id="PTHR30061:SF50">
    <property type="entry name" value="MALTOSE_MALTODEXTRIN-BINDING PERIPLASMIC PROTEIN"/>
    <property type="match status" value="1"/>
</dbReference>
<dbReference type="InterPro" id="IPR006060">
    <property type="entry name" value="Maltose/Cyclodextrin-bd"/>
</dbReference>
<gene>
    <name evidence="7" type="ordered locus">CPF_2652</name>
</gene>
<dbReference type="PaxDb" id="195103-CPF_2652"/>
<reference evidence="7 8" key="1">
    <citation type="journal article" date="2006" name="Genome Res.">
        <title>Skewed genomic variability in strains of the toxigenic bacterial pathogen, Clostridium perfringens.</title>
        <authorList>
            <person name="Myers G.S."/>
            <person name="Rasko D.A."/>
            <person name="Cheung J.K."/>
            <person name="Ravel J."/>
            <person name="Seshadri R."/>
            <person name="Deboy R.T."/>
            <person name="Ren Q."/>
            <person name="Varga J."/>
            <person name="Awad M.M."/>
            <person name="Brinkac L.M."/>
            <person name="Daugherty S.C."/>
            <person name="Haft D.H."/>
            <person name="Dodson R.J."/>
            <person name="Madupu R."/>
            <person name="Nelson W.C."/>
            <person name="Rosovitz M.J."/>
            <person name="Sullivan S.A."/>
            <person name="Khouri H."/>
            <person name="Dimitrov G.I."/>
            <person name="Watkins K.L."/>
            <person name="Mulligan S."/>
            <person name="Benton J."/>
            <person name="Radune D."/>
            <person name="Fisher D.J."/>
            <person name="Atkins H.S."/>
            <person name="Hiscox T."/>
            <person name="Jost B.H."/>
            <person name="Billington S.J."/>
            <person name="Songer J.G."/>
            <person name="McClane B.A."/>
            <person name="Titball R.W."/>
            <person name="Rood J.I."/>
            <person name="Melville S.B."/>
            <person name="Paulsen I.T."/>
        </authorList>
    </citation>
    <scope>NUCLEOTIDE SEQUENCE [LARGE SCALE GENOMIC DNA]</scope>
    <source>
        <strain evidence="8">ATCC 13124 / DSM 756 / JCM 1290 / NCIMB 6125 / NCTC 8237 / S 107 / Type A</strain>
    </source>
</reference>
<dbReference type="InterPro" id="IPR006059">
    <property type="entry name" value="SBP"/>
</dbReference>
<dbReference type="SUPFAM" id="SSF53850">
    <property type="entry name" value="Periplasmic binding protein-like II"/>
    <property type="match status" value="1"/>
</dbReference>
<dbReference type="PRINTS" id="PR00181">
    <property type="entry name" value="MALTOSEBP"/>
</dbReference>
<accession>A0A0H2YN66</accession>
<dbReference type="GO" id="GO:0015768">
    <property type="term" value="P:maltose transport"/>
    <property type="evidence" value="ECO:0007669"/>
    <property type="project" value="TreeGrafter"/>
</dbReference>
<dbReference type="HOGENOM" id="CLU_031285_17_0_9"/>
<dbReference type="RefSeq" id="WP_003457886.1">
    <property type="nucleotide sequence ID" value="NC_008261.1"/>
</dbReference>
<comment type="subcellular location">
    <subcellularLocation>
        <location evidence="6">Cell membrane</location>
        <topology evidence="6">Lipid-anchor</topology>
    </subcellularLocation>
</comment>
<protein>
    <recommendedName>
        <fullName evidence="5 6">Maltodextrin-binding protein</fullName>
    </recommendedName>
</protein>
<dbReference type="PANTHER" id="PTHR30061">
    <property type="entry name" value="MALTOSE-BINDING PERIPLASMIC PROTEIN"/>
    <property type="match status" value="1"/>
</dbReference>
<dbReference type="InterPro" id="IPR006061">
    <property type="entry name" value="SBP_1_CS"/>
</dbReference>
<dbReference type="eggNOG" id="COG2182">
    <property type="taxonomic scope" value="Bacteria"/>
</dbReference>
<evidence type="ECO:0000256" key="6">
    <source>
        <dbReference type="RuleBase" id="RU365005"/>
    </source>
</evidence>
<sequence length="408" mass="44031">MGKRTKILATVMAATMLFAGSLVGCGGKSDSGSADGSGKELTVWSHLTTPEVEELNKMASKWGEENGVKVKVVEDKSEMQAYIQAANSSKGPDIMFGLAHDNLGTFQKAGLLAEVPEGIINDSDYASHQVLDAVTIDGKRYAVPIAQETSALFYNKDKVKEVPKTMEDLVKVAEEGAGFKYDINNFYATYGFIAADGGYVYKDNNGTLDPTDIGLGTPGAIKGYQFVQDLVQKDKLMPADITGDIAKGDFLSKNTGFYISGPWDVSAFKDGGVNFGVAPMPTLFGKQVPTFLGVQTAFVSEKSQNKDLAWKLVKYLSENSGDVLLNKGNRIPVLNKYLDSADFKNNEYMSAFAEQAKFATPMPNIPEIQAMWGPAGANLQLLTSGQVTPEKCAEMTVEQIKQGIAQQK</sequence>
<dbReference type="GO" id="GO:1901982">
    <property type="term" value="F:maltose binding"/>
    <property type="evidence" value="ECO:0007669"/>
    <property type="project" value="TreeGrafter"/>
</dbReference>
<evidence type="ECO:0000313" key="8">
    <source>
        <dbReference type="Proteomes" id="UP000001823"/>
    </source>
</evidence>
<keyword evidence="6" id="KW-1003">Cell membrane</keyword>
<dbReference type="PROSITE" id="PS51257">
    <property type="entry name" value="PROKAR_LIPOPROTEIN"/>
    <property type="match status" value="1"/>
</dbReference>
<evidence type="ECO:0000256" key="1">
    <source>
        <dbReference type="ARBA" id="ARBA00008520"/>
    </source>
</evidence>
<keyword evidence="4 6" id="KW-0732">Signal</keyword>
<dbReference type="Gene3D" id="3.40.190.10">
    <property type="entry name" value="Periplasmic binding protein-like II"/>
    <property type="match status" value="2"/>
</dbReference>
<keyword evidence="2 6" id="KW-0813">Transport</keyword>
<name>A0A0H2YN66_CLOP1</name>
<dbReference type="EMBL" id="CP000246">
    <property type="protein sequence ID" value="ABG82312.1"/>
    <property type="molecule type" value="Genomic_DNA"/>
</dbReference>
<evidence type="ECO:0000256" key="2">
    <source>
        <dbReference type="ARBA" id="ARBA00022448"/>
    </source>
</evidence>
<keyword evidence="6" id="KW-0472">Membrane</keyword>
<dbReference type="GO" id="GO:0055052">
    <property type="term" value="C:ATP-binding cassette (ABC) transporter complex, substrate-binding subunit-containing"/>
    <property type="evidence" value="ECO:0007669"/>
    <property type="project" value="TreeGrafter"/>
</dbReference>
<organism evidence="7 8">
    <name type="scientific">Clostridium perfringens (strain ATCC 13124 / DSM 756 / JCM 1290 / NCIMB 6125 / NCTC 8237 / Type A)</name>
    <dbReference type="NCBI Taxonomy" id="195103"/>
    <lineage>
        <taxon>Bacteria</taxon>
        <taxon>Bacillati</taxon>
        <taxon>Bacillota</taxon>
        <taxon>Clostridia</taxon>
        <taxon>Eubacteriales</taxon>
        <taxon>Clostridiaceae</taxon>
        <taxon>Clostridium</taxon>
    </lineage>
</organism>
<keyword evidence="3 6" id="KW-0762">Sugar transport</keyword>
<dbReference type="GO" id="GO:0015144">
    <property type="term" value="F:carbohydrate transmembrane transporter activity"/>
    <property type="evidence" value="ECO:0007669"/>
    <property type="project" value="InterPro"/>
</dbReference>
<dbReference type="AlphaFoldDB" id="A0A0H2YN66"/>
<dbReference type="STRING" id="195103.CPF_2652"/>
<dbReference type="CDD" id="cd13586">
    <property type="entry name" value="PBP2_Maltose_binding_like"/>
    <property type="match status" value="1"/>
</dbReference>
<feature type="chain" id="PRO_5039762312" description="Maltodextrin-binding protein" evidence="6">
    <location>
        <begin position="25"/>
        <end position="408"/>
    </location>
</feature>
<evidence type="ECO:0000256" key="5">
    <source>
        <dbReference type="ARBA" id="ARBA00030303"/>
    </source>
</evidence>
<proteinExistence type="inferred from homology"/>
<dbReference type="KEGG" id="cpf:CPF_2652"/>